<evidence type="ECO:0000313" key="3">
    <source>
        <dbReference type="Proteomes" id="UP000217944"/>
    </source>
</evidence>
<dbReference type="GO" id="GO:0016791">
    <property type="term" value="F:phosphatase activity"/>
    <property type="evidence" value="ECO:0007669"/>
    <property type="project" value="TreeGrafter"/>
</dbReference>
<dbReference type="InterPro" id="IPR004843">
    <property type="entry name" value="Calcineurin-like_PHP"/>
</dbReference>
<comment type="caution">
    <text evidence="2">The sequence shown here is derived from an EMBL/GenBank/DDBJ whole genome shotgun (WGS) entry which is preliminary data.</text>
</comment>
<dbReference type="InterPro" id="IPR050126">
    <property type="entry name" value="Ap4A_hydrolase"/>
</dbReference>
<evidence type="ECO:0000259" key="1">
    <source>
        <dbReference type="Pfam" id="PF00149"/>
    </source>
</evidence>
<accession>A0A292YDY2</accession>
<name>A0A292YDY2_9BACT</name>
<dbReference type="AlphaFoldDB" id="A0A292YDY2"/>
<dbReference type="InterPro" id="IPR029052">
    <property type="entry name" value="Metallo-depent_PP-like"/>
</dbReference>
<feature type="domain" description="Calcineurin-like phosphoesterase" evidence="1">
    <location>
        <begin position="1"/>
        <end position="175"/>
    </location>
</feature>
<gene>
    <name evidence="2" type="ORF">LNAT_P0849</name>
</gene>
<dbReference type="SUPFAM" id="SSF56300">
    <property type="entry name" value="Metallo-dependent phosphatases"/>
    <property type="match status" value="1"/>
</dbReference>
<dbReference type="RefSeq" id="WP_096258685.1">
    <property type="nucleotide sequence ID" value="NZ_BDME01000001.1"/>
</dbReference>
<reference evidence="2 3" key="1">
    <citation type="journal article" date="2017" name="Syst. Appl. Microbiol.">
        <title>Lebetimonas natsushimae sp. nov., a novel strictly anaerobic, moderately thermophilic chemoautotroph isolated from a deep-sea hydrothermal vent polychaete nest in the Mid-Okinawa Trough.</title>
        <authorList>
            <person name="Nagata R."/>
            <person name="Takaki Y."/>
            <person name="Tame A."/>
            <person name="Nunoura T."/>
            <person name="Muto H."/>
            <person name="Mino S."/>
            <person name="Sawayama S."/>
            <person name="Takai K."/>
            <person name="Nakagawa S."/>
        </authorList>
    </citation>
    <scope>NUCLEOTIDE SEQUENCE [LARGE SCALE GENOMIC DNA]</scope>
    <source>
        <strain evidence="2 3">HS1857</strain>
    </source>
</reference>
<dbReference type="OrthoDB" id="9807890at2"/>
<sequence length="228" mass="26608">MKYVIYGDVHGCLEEWEELRKQIPKGAYEISVGDILDKGPYPVEALRYAKKNKIFTIMGNHEYKHLRKHWGRKVHLDEDQQRVYPQLKKKDFEFIESMPFFLKLNHLTIVHAGITNRIYLNNPPLNLMTLLLFLREVDENNKFLPLDNNNPNARYWADVYNGHEGFVVYGHNPFLNPKINKHCIGIDTGCVYGNKLTAVVIEDTINIKYSIIQVDAKQKYAEPHAPLE</sequence>
<dbReference type="Proteomes" id="UP000217944">
    <property type="component" value="Unassembled WGS sequence"/>
</dbReference>
<proteinExistence type="predicted"/>
<dbReference type="Gene3D" id="3.60.21.10">
    <property type="match status" value="1"/>
</dbReference>
<dbReference type="Pfam" id="PF00149">
    <property type="entry name" value="Metallophos"/>
    <property type="match status" value="1"/>
</dbReference>
<protein>
    <recommendedName>
        <fullName evidence="1">Calcineurin-like phosphoesterase domain-containing protein</fullName>
    </recommendedName>
</protein>
<keyword evidence="3" id="KW-1185">Reference proteome</keyword>
<dbReference type="GO" id="GO:0005737">
    <property type="term" value="C:cytoplasm"/>
    <property type="evidence" value="ECO:0007669"/>
    <property type="project" value="TreeGrafter"/>
</dbReference>
<organism evidence="2 3">
    <name type="scientific">Lebetimonas natsushimae</name>
    <dbReference type="NCBI Taxonomy" id="1936991"/>
    <lineage>
        <taxon>Bacteria</taxon>
        <taxon>Pseudomonadati</taxon>
        <taxon>Campylobacterota</taxon>
        <taxon>Epsilonproteobacteria</taxon>
        <taxon>Nautiliales</taxon>
        <taxon>Nautiliaceae</taxon>
        <taxon>Lebetimonas</taxon>
    </lineage>
</organism>
<dbReference type="EMBL" id="BDME01000001">
    <property type="protein sequence ID" value="GAX87553.1"/>
    <property type="molecule type" value="Genomic_DNA"/>
</dbReference>
<evidence type="ECO:0000313" key="2">
    <source>
        <dbReference type="EMBL" id="GAX87553.1"/>
    </source>
</evidence>
<dbReference type="PANTHER" id="PTHR42850">
    <property type="entry name" value="METALLOPHOSPHOESTERASE"/>
    <property type="match status" value="1"/>
</dbReference>
<dbReference type="PANTHER" id="PTHR42850:SF4">
    <property type="entry name" value="ZINC-DEPENDENT ENDOPOLYPHOSPHATASE"/>
    <property type="match status" value="1"/>
</dbReference>